<dbReference type="RefSeq" id="WP_307282518.1">
    <property type="nucleotide sequence ID" value="NZ_JAUSVX010000018.1"/>
</dbReference>
<organism evidence="1 2">
    <name type="scientific">Labrys wisconsinensis</name>
    <dbReference type="NCBI Taxonomy" id="425677"/>
    <lineage>
        <taxon>Bacteria</taxon>
        <taxon>Pseudomonadati</taxon>
        <taxon>Pseudomonadota</taxon>
        <taxon>Alphaproteobacteria</taxon>
        <taxon>Hyphomicrobiales</taxon>
        <taxon>Xanthobacteraceae</taxon>
        <taxon>Labrys</taxon>
    </lineage>
</organism>
<comment type="caution">
    <text evidence="1">The sequence shown here is derived from an EMBL/GenBank/DDBJ whole genome shotgun (WGS) entry which is preliminary data.</text>
</comment>
<name>A0ABU0JHS9_9HYPH</name>
<accession>A0ABU0JHS9</accession>
<proteinExistence type="predicted"/>
<dbReference type="Proteomes" id="UP001242480">
    <property type="component" value="Unassembled WGS sequence"/>
</dbReference>
<evidence type="ECO:0000313" key="2">
    <source>
        <dbReference type="Proteomes" id="UP001242480"/>
    </source>
</evidence>
<gene>
    <name evidence="1" type="ORF">QO011_006876</name>
</gene>
<evidence type="ECO:0008006" key="3">
    <source>
        <dbReference type="Google" id="ProtNLM"/>
    </source>
</evidence>
<dbReference type="InterPro" id="IPR029063">
    <property type="entry name" value="SAM-dependent_MTases_sf"/>
</dbReference>
<sequence length="302" mass="34801">MPIIEHRSVPRLKSESMWLRKYHKNVTSKNGQDGIFEKIFDIIGSGQKWCVEFGARDGITGSNTWNLINNHNWSGVLIEGNEKDHRKLVDNYRNNARVHPVHAFVASSGEQSLDTILSRTPIPTDFDLCGIDIDGNDWHMWAGLTNYKPRVVCIEFNHTVPNDVYFVQDDDPDVNQSCSLLALIELGKSKGYELVATTSWDGIFVRSEYFHMFGIKDNSIDAMWSPGKRETKMFQCCDGTIYTAGLQELMWFKIPFRPDELQVLPESMRHYHNEMSIVKRAQKTTEKFSSVFRRDKFPRAAE</sequence>
<protein>
    <recommendedName>
        <fullName evidence="3">Methyltransferase FkbM domain-containing protein</fullName>
    </recommendedName>
</protein>
<dbReference type="EMBL" id="JAUSVX010000018">
    <property type="protein sequence ID" value="MDQ0473840.1"/>
    <property type="molecule type" value="Genomic_DNA"/>
</dbReference>
<evidence type="ECO:0000313" key="1">
    <source>
        <dbReference type="EMBL" id="MDQ0473840.1"/>
    </source>
</evidence>
<dbReference type="SUPFAM" id="SSF53335">
    <property type="entry name" value="S-adenosyl-L-methionine-dependent methyltransferases"/>
    <property type="match status" value="1"/>
</dbReference>
<keyword evidence="2" id="KW-1185">Reference proteome</keyword>
<reference evidence="1 2" key="1">
    <citation type="submission" date="2023-07" db="EMBL/GenBank/DDBJ databases">
        <title>Genomic Encyclopedia of Type Strains, Phase IV (KMG-IV): sequencing the most valuable type-strain genomes for metagenomic binning, comparative biology and taxonomic classification.</title>
        <authorList>
            <person name="Goeker M."/>
        </authorList>
    </citation>
    <scope>NUCLEOTIDE SEQUENCE [LARGE SCALE GENOMIC DNA]</scope>
    <source>
        <strain evidence="1 2">DSM 19619</strain>
    </source>
</reference>